<feature type="transmembrane region" description="Helical" evidence="1">
    <location>
        <begin position="83"/>
        <end position="104"/>
    </location>
</feature>
<dbReference type="OrthoDB" id="3344043at2759"/>
<name>A0A0A1UPP4_9HYPO</name>
<evidence type="ECO:0000256" key="1">
    <source>
        <dbReference type="SAM" id="Phobius"/>
    </source>
</evidence>
<keyword evidence="1" id="KW-0812">Transmembrane</keyword>
<gene>
    <name evidence="2" type="ORF">X797_009927</name>
</gene>
<organism evidence="2 3">
    <name type="scientific">Metarhizium robertsii</name>
    <dbReference type="NCBI Taxonomy" id="568076"/>
    <lineage>
        <taxon>Eukaryota</taxon>
        <taxon>Fungi</taxon>
        <taxon>Dikarya</taxon>
        <taxon>Ascomycota</taxon>
        <taxon>Pezizomycotina</taxon>
        <taxon>Sordariomycetes</taxon>
        <taxon>Hypocreomycetidae</taxon>
        <taxon>Hypocreales</taxon>
        <taxon>Clavicipitaceae</taxon>
        <taxon>Metarhizium</taxon>
    </lineage>
</organism>
<dbReference type="HOGENOM" id="CLU_019655_2_0_1"/>
<protein>
    <submittedName>
        <fullName evidence="2">Uncharacterized protein</fullName>
    </submittedName>
</protein>
<feature type="transmembrane region" description="Helical" evidence="1">
    <location>
        <begin position="158"/>
        <end position="177"/>
    </location>
</feature>
<feature type="transmembrane region" description="Helical" evidence="1">
    <location>
        <begin position="497"/>
        <end position="522"/>
    </location>
</feature>
<keyword evidence="1" id="KW-0472">Membrane</keyword>
<evidence type="ECO:0000313" key="3">
    <source>
        <dbReference type="Proteomes" id="UP000030151"/>
    </source>
</evidence>
<accession>A0A0A1UPP4</accession>
<keyword evidence="1" id="KW-1133">Transmembrane helix</keyword>
<dbReference type="EMBL" id="JELW01000042">
    <property type="protein sequence ID" value="EXU97009.1"/>
    <property type="molecule type" value="Genomic_DNA"/>
</dbReference>
<sequence>MAAPNTHIRGSVRDILLASILSSVPLVALSAILLGLVFRNRVYPSSPLSDIQGAAASENDDSVIYVNLSATTLTVLASWSSTIAPLTLTYILSLASFPAAREMIRAAVNTLRSGSGTLTPYQLSLMLRMICSSYLNSVWYCISYITNWRKRAPIARPVIVMIWILMLSSLLSALVFATDAWLHFTTKSVTLTQFEPVSFDDASFGLHQNCTNLTESFTSQCDLNRGGSTTFLWNAEESLNLLANVSTRGMVQSVSDDAGNQYAYIGLPVGLSNGSVDYVATSLAVQTKCAPITTRCFNATSTISGPSANYSCDFAMQGTISTTFINSMNMGYFTNSTLSDTIPEKTPISNPYYFAAVVSANQNVGRNQDLIHDPEINSGEHGSVLFVVLCNATVFDMVYTSANSTVTQVSVLESNSSTTSVVMGTQAYTHVGDTYILQRTSLDVWQSHSAQEIASKFAYTYSEIALAASGAALEPGPAVEAQLRSSMIVAKMPKAPLGCLVAANLLLAVLGILLTIMALLVLNNDVGDVKARLGIPALVATHFETNGGDKPVKNIEDMFEEFDGRAGPRVVAAKTALGCWRLERR</sequence>
<proteinExistence type="predicted"/>
<dbReference type="AlphaFoldDB" id="A0A0A1UPP4"/>
<feature type="transmembrane region" description="Helical" evidence="1">
    <location>
        <begin position="125"/>
        <end position="146"/>
    </location>
</feature>
<evidence type="ECO:0000313" key="2">
    <source>
        <dbReference type="EMBL" id="EXU97009.1"/>
    </source>
</evidence>
<feature type="transmembrane region" description="Helical" evidence="1">
    <location>
        <begin position="15"/>
        <end position="38"/>
    </location>
</feature>
<dbReference type="Proteomes" id="UP000030151">
    <property type="component" value="Unassembled WGS sequence"/>
</dbReference>
<comment type="caution">
    <text evidence="2">The sequence shown here is derived from an EMBL/GenBank/DDBJ whole genome shotgun (WGS) entry which is preliminary data.</text>
</comment>
<reference evidence="2 3" key="1">
    <citation type="submission" date="2014-02" db="EMBL/GenBank/DDBJ databases">
        <title>The genome sequence of the entomopathogenic fungus Metarhizium robertsii ARSEF 2575.</title>
        <authorList>
            <person name="Giuliano Garisto Donzelli B."/>
            <person name="Roe B.A."/>
            <person name="Macmil S.L."/>
            <person name="Krasnoff S.B."/>
            <person name="Gibson D.M."/>
        </authorList>
    </citation>
    <scope>NUCLEOTIDE SEQUENCE [LARGE SCALE GENOMIC DNA]</scope>
    <source>
        <strain evidence="2 3">ARSEF 2575</strain>
    </source>
</reference>